<protein>
    <submittedName>
        <fullName evidence="2">Uncharacterized protein</fullName>
    </submittedName>
</protein>
<feature type="region of interest" description="Disordered" evidence="1">
    <location>
        <begin position="1"/>
        <end position="42"/>
    </location>
</feature>
<dbReference type="EMBL" id="WIGO01000418">
    <property type="protein sequence ID" value="KAF6812967.1"/>
    <property type="molecule type" value="Genomic_DNA"/>
</dbReference>
<dbReference type="AlphaFoldDB" id="A0A8H6JH20"/>
<reference evidence="2" key="1">
    <citation type="journal article" date="2020" name="Phytopathology">
        <title>Genome Sequence Resources of Colletotrichum truncatum, C. plurivorum, C. musicola, and C. sojae: Four Species Pathogenic to Soybean (Glycine max).</title>
        <authorList>
            <person name="Rogerio F."/>
            <person name="Boufleur T.R."/>
            <person name="Ciampi-Guillardi M."/>
            <person name="Sukno S.A."/>
            <person name="Thon M.R."/>
            <person name="Massola Junior N.S."/>
            <person name="Baroncelli R."/>
        </authorList>
    </citation>
    <scope>NUCLEOTIDE SEQUENCE</scope>
    <source>
        <strain evidence="2">LFN00145</strain>
    </source>
</reference>
<name>A0A8H6JH20_9PEZI</name>
<feature type="compositionally biased region" description="Polar residues" evidence="1">
    <location>
        <begin position="15"/>
        <end position="27"/>
    </location>
</feature>
<evidence type="ECO:0000313" key="3">
    <source>
        <dbReference type="Proteomes" id="UP000654918"/>
    </source>
</evidence>
<sequence>MLQPVSASPQQASQTFSPAIQGQNSSGGVDARDDEPRTSIGRLIPIPCMQRHGYRARQRDPDLRLVSYWPEWYLAWCTS</sequence>
<keyword evidence="3" id="KW-1185">Reference proteome</keyword>
<evidence type="ECO:0000256" key="1">
    <source>
        <dbReference type="SAM" id="MobiDB-lite"/>
    </source>
</evidence>
<dbReference type="Proteomes" id="UP000654918">
    <property type="component" value="Unassembled WGS sequence"/>
</dbReference>
<evidence type="ECO:0000313" key="2">
    <source>
        <dbReference type="EMBL" id="KAF6812967.1"/>
    </source>
</evidence>
<accession>A0A8H6JH20</accession>
<organism evidence="2 3">
    <name type="scientific">Colletotrichum plurivorum</name>
    <dbReference type="NCBI Taxonomy" id="2175906"/>
    <lineage>
        <taxon>Eukaryota</taxon>
        <taxon>Fungi</taxon>
        <taxon>Dikarya</taxon>
        <taxon>Ascomycota</taxon>
        <taxon>Pezizomycotina</taxon>
        <taxon>Sordariomycetes</taxon>
        <taxon>Hypocreomycetidae</taxon>
        <taxon>Glomerellales</taxon>
        <taxon>Glomerellaceae</taxon>
        <taxon>Colletotrichum</taxon>
        <taxon>Colletotrichum orchidearum species complex</taxon>
    </lineage>
</organism>
<comment type="caution">
    <text evidence="2">The sequence shown here is derived from an EMBL/GenBank/DDBJ whole genome shotgun (WGS) entry which is preliminary data.</text>
</comment>
<proteinExistence type="predicted"/>
<feature type="compositionally biased region" description="Low complexity" evidence="1">
    <location>
        <begin position="1"/>
        <end position="14"/>
    </location>
</feature>
<gene>
    <name evidence="2" type="ORF">CPLU01_14768</name>
</gene>